<evidence type="ECO:0000256" key="2">
    <source>
        <dbReference type="SAM" id="SignalP"/>
    </source>
</evidence>
<evidence type="ECO:0000313" key="3">
    <source>
        <dbReference type="EMBL" id="OEH76233.1"/>
    </source>
</evidence>
<dbReference type="EMBL" id="JROU02001502">
    <property type="protein sequence ID" value="OEH76233.1"/>
    <property type="molecule type" value="Genomic_DNA"/>
</dbReference>
<name>A0A1D3CYG1_9EIME</name>
<dbReference type="InParanoid" id="A0A1D3CYG1"/>
<evidence type="ECO:0000313" key="4">
    <source>
        <dbReference type="Proteomes" id="UP000095192"/>
    </source>
</evidence>
<dbReference type="VEuPathDB" id="ToxoDB:LOC34621190"/>
<feature type="chain" id="PRO_5008914003" description="RAP domain-containing protein" evidence="2">
    <location>
        <begin position="20"/>
        <end position="1115"/>
    </location>
</feature>
<dbReference type="AlphaFoldDB" id="A0A1D3CYG1"/>
<protein>
    <recommendedName>
        <fullName evidence="5">RAP domain-containing protein</fullName>
    </recommendedName>
</protein>
<proteinExistence type="predicted"/>
<accession>A0A1D3CYG1</accession>
<keyword evidence="4" id="KW-1185">Reference proteome</keyword>
<dbReference type="VEuPathDB" id="ToxoDB:cyc_04693"/>
<evidence type="ECO:0008006" key="5">
    <source>
        <dbReference type="Google" id="ProtNLM"/>
    </source>
</evidence>
<feature type="region of interest" description="Disordered" evidence="1">
    <location>
        <begin position="747"/>
        <end position="779"/>
    </location>
</feature>
<keyword evidence="2" id="KW-0732">Signal</keyword>
<comment type="caution">
    <text evidence="3">The sequence shown here is derived from an EMBL/GenBank/DDBJ whole genome shotgun (WGS) entry which is preliminary data.</text>
</comment>
<reference evidence="3 4" key="1">
    <citation type="journal article" date="2016" name="BMC Genomics">
        <title>Comparative genomics reveals Cyclospora cayetanensis possesses coccidia-like metabolism and invasion components but unique surface antigens.</title>
        <authorList>
            <person name="Liu S."/>
            <person name="Wang L."/>
            <person name="Zheng H."/>
            <person name="Xu Z."/>
            <person name="Roellig D.M."/>
            <person name="Li N."/>
            <person name="Frace M.A."/>
            <person name="Tang K."/>
            <person name="Arrowood M.J."/>
            <person name="Moss D.M."/>
            <person name="Zhang L."/>
            <person name="Feng Y."/>
            <person name="Xiao L."/>
        </authorList>
    </citation>
    <scope>NUCLEOTIDE SEQUENCE [LARGE SCALE GENOMIC DNA]</scope>
    <source>
        <strain evidence="3 4">CHN_HEN01</strain>
    </source>
</reference>
<dbReference type="Proteomes" id="UP000095192">
    <property type="component" value="Unassembled WGS sequence"/>
</dbReference>
<evidence type="ECO:0000256" key="1">
    <source>
        <dbReference type="SAM" id="MobiDB-lite"/>
    </source>
</evidence>
<gene>
    <name evidence="3" type="ORF">cyc_04693</name>
</gene>
<feature type="signal peptide" evidence="2">
    <location>
        <begin position="1"/>
        <end position="19"/>
    </location>
</feature>
<sequence length="1115" mass="120784">MRATWPLSLSRFLLRSAAPWTPQLRSGAHAEKAQQVPPLGFAFLPRTQQQQQHLKAEALRLLRQHLQGRLLPHPPSALQAFFSRTAEREDGLRFAIATAAELAPVAASPVSSVEAVSPFAGVGAAAATAEAIRLAYRKSDWCALTAVTEKLLREAQQQQHEGQPHLVEDKARLLTPALLLLSLLQPPQRDGRVQRLLAAVKEIVQQQPHTRHPLPLSPGEAATLLAALGNLRIPAVSAGLFPFLADSPFDGEASAALACILVATAREQRLLQDGGKAPAETSQTWVDAAFPLLRRLLKGRGLSPEQACSVLQAAAYHAFFPQRLALLLPHTFPAAPWSLASKATTIPPGIAAGASRGPCSPAPLYIEALSACAEASDTPEALGLAATVTEAINRITVALQSSRNGEEVLSVEAILRLTEALVLRDFSFTSQLTTLAAHPQSAHEEQVQQTQQLWQAYKKDLDELLELLLDSFLRQRQQWGPYTVQELLLFLLGILRELWLNLAKASSINSATDAALLLRALSLLCSSGTTLNLASCDVTPCGALAAAAAAAAPPTSFGEDLERWGQQLLLQWQLVEAADFVPRPAAALQQQQLAEVDVHLKQQKQRAAQLQAKTAAQILQPSTGSTNLVPGTDAAPAVPNPSAVKSTSRTATPLVQPAAEAGPSVPLLLKAATESIFHSSATVSPPAALLLLRSFVALNSCGDFLAPSEAGAAGLAAMAFRSAALLQLYRSLQRQYLALMQHRQKQLSREQPRQLERDQQPERDSQQHGSQRQHEETQSRLRQLRQSLRFVQQQQLRLLDMLCRHDRQHTHARETAAGLIPLAAAFVLYAESGMSDAPLRLRLLLQLLVCVDLLPLRPLCGLAKALAANPDICLGAPLALPPDGEVAGEQELADRGGKAAASSLKASEDTAAAPHEAAENCDWLLQKQWAERLVASLFARSVNLLTVSDGSLMPVPFLTPTGKDLLELVAALHKAQLIQRLQKQIHTQPVFLEDWESFEEGYRVLQYSNACVGSACPCPRRSSAICFQLHVLPMGHYLGVWSRLSSKAQAAILGRLEEHDRMRLPLPSATERKVLLREPLKQRLVCLVAELLQLAAETHLELCNYICGRVSLAAL</sequence>
<organism evidence="3 4">
    <name type="scientific">Cyclospora cayetanensis</name>
    <dbReference type="NCBI Taxonomy" id="88456"/>
    <lineage>
        <taxon>Eukaryota</taxon>
        <taxon>Sar</taxon>
        <taxon>Alveolata</taxon>
        <taxon>Apicomplexa</taxon>
        <taxon>Conoidasida</taxon>
        <taxon>Coccidia</taxon>
        <taxon>Eucoccidiorida</taxon>
        <taxon>Eimeriorina</taxon>
        <taxon>Eimeriidae</taxon>
        <taxon>Cyclospora</taxon>
    </lineage>
</organism>